<dbReference type="Gene3D" id="2.130.10.10">
    <property type="entry name" value="YVTN repeat-like/Quinoprotein amine dehydrogenase"/>
    <property type="match status" value="2"/>
</dbReference>
<evidence type="ECO:0000313" key="7">
    <source>
        <dbReference type="Proteomes" id="UP001209878"/>
    </source>
</evidence>
<dbReference type="SMART" id="SM00320">
    <property type="entry name" value="WD40"/>
    <property type="match status" value="6"/>
</dbReference>
<proteinExistence type="predicted"/>
<keyword evidence="3 5" id="KW-0853">WD repeat</keyword>
<keyword evidence="4" id="KW-0677">Repeat</keyword>
<dbReference type="PROSITE" id="PS50082">
    <property type="entry name" value="WD_REPEATS_2"/>
    <property type="match status" value="1"/>
</dbReference>
<feature type="repeat" description="WD" evidence="5">
    <location>
        <begin position="307"/>
        <end position="349"/>
    </location>
</feature>
<dbReference type="GO" id="GO:0045503">
    <property type="term" value="F:dynein light chain binding"/>
    <property type="evidence" value="ECO:0007669"/>
    <property type="project" value="TreeGrafter"/>
</dbReference>
<dbReference type="InterPro" id="IPR036322">
    <property type="entry name" value="WD40_repeat_dom_sf"/>
</dbReference>
<evidence type="ECO:0000256" key="5">
    <source>
        <dbReference type="PROSITE-ProRule" id="PRU00221"/>
    </source>
</evidence>
<dbReference type="EMBL" id="JAODUO010001928">
    <property type="protein sequence ID" value="KAK2156882.1"/>
    <property type="molecule type" value="Genomic_DNA"/>
</dbReference>
<protein>
    <recommendedName>
        <fullName evidence="8">WD repeat-containing protein 34</fullName>
    </recommendedName>
</protein>
<organism evidence="6 7">
    <name type="scientific">Ridgeia piscesae</name>
    <name type="common">Tubeworm</name>
    <dbReference type="NCBI Taxonomy" id="27915"/>
    <lineage>
        <taxon>Eukaryota</taxon>
        <taxon>Metazoa</taxon>
        <taxon>Spiralia</taxon>
        <taxon>Lophotrochozoa</taxon>
        <taxon>Annelida</taxon>
        <taxon>Polychaeta</taxon>
        <taxon>Sedentaria</taxon>
        <taxon>Canalipalpata</taxon>
        <taxon>Sabellida</taxon>
        <taxon>Siboglinidae</taxon>
        <taxon>Ridgeia</taxon>
    </lineage>
</organism>
<dbReference type="PANTHER" id="PTHR12442">
    <property type="entry name" value="DYNEIN INTERMEDIATE CHAIN"/>
    <property type="match status" value="1"/>
</dbReference>
<name>A0AAD9JPP1_RIDPI</name>
<dbReference type="InterPro" id="IPR050687">
    <property type="entry name" value="Dynein_IC"/>
</dbReference>
<dbReference type="GO" id="GO:0005868">
    <property type="term" value="C:cytoplasmic dynein complex"/>
    <property type="evidence" value="ECO:0007669"/>
    <property type="project" value="TreeGrafter"/>
</dbReference>
<accession>A0AAD9JPP1</accession>
<evidence type="ECO:0000256" key="1">
    <source>
        <dbReference type="ARBA" id="ARBA00004496"/>
    </source>
</evidence>
<keyword evidence="2" id="KW-0963">Cytoplasm</keyword>
<evidence type="ECO:0000256" key="4">
    <source>
        <dbReference type="ARBA" id="ARBA00022737"/>
    </source>
</evidence>
<dbReference type="InterPro" id="IPR001680">
    <property type="entry name" value="WD40_rpt"/>
</dbReference>
<dbReference type="GO" id="GO:0042073">
    <property type="term" value="P:intraciliary transport"/>
    <property type="evidence" value="ECO:0007669"/>
    <property type="project" value="TreeGrafter"/>
</dbReference>
<dbReference type="Proteomes" id="UP001209878">
    <property type="component" value="Unassembled WGS sequence"/>
</dbReference>
<evidence type="ECO:0008006" key="8">
    <source>
        <dbReference type="Google" id="ProtNLM"/>
    </source>
</evidence>
<dbReference type="AlphaFoldDB" id="A0AAD9JPP1"/>
<dbReference type="InterPro" id="IPR015943">
    <property type="entry name" value="WD40/YVTN_repeat-like_dom_sf"/>
</dbReference>
<keyword evidence="7" id="KW-1185">Reference proteome</keyword>
<dbReference type="PANTHER" id="PTHR12442:SF26">
    <property type="entry name" value="CYTOPLASMIC DYNEIN 2 INTERMEDIATE CHAIN 2"/>
    <property type="match status" value="1"/>
</dbReference>
<reference evidence="6" key="1">
    <citation type="journal article" date="2023" name="Mol. Biol. Evol.">
        <title>Third-Generation Sequencing Reveals the Adaptive Role of the Epigenome in Three Deep-Sea Polychaetes.</title>
        <authorList>
            <person name="Perez M."/>
            <person name="Aroh O."/>
            <person name="Sun Y."/>
            <person name="Lan Y."/>
            <person name="Juniper S.K."/>
            <person name="Young C.R."/>
            <person name="Angers B."/>
            <person name="Qian P.Y."/>
        </authorList>
    </citation>
    <scope>NUCLEOTIDE SEQUENCE</scope>
    <source>
        <strain evidence="6">R07B-5</strain>
    </source>
</reference>
<dbReference type="GO" id="GO:0097014">
    <property type="term" value="C:ciliary plasm"/>
    <property type="evidence" value="ECO:0007669"/>
    <property type="project" value="TreeGrafter"/>
</dbReference>
<gene>
    <name evidence="6" type="ORF">NP493_1930g00018</name>
</gene>
<evidence type="ECO:0000256" key="2">
    <source>
        <dbReference type="ARBA" id="ARBA00022490"/>
    </source>
</evidence>
<comment type="subcellular location">
    <subcellularLocation>
        <location evidence="1">Cytoplasm</location>
    </subcellularLocation>
</comment>
<sequence length="455" mass="50727">MKTKNAKVQTDEQIEEDIVLFDDDSEELVSFMRRIGPAVLQELEKNNRSHAFDGYRVSWQEEVDTVSRIHSLSHEKLNHELQVTGLSWNCTGAVIAVAYGRLDHENWCTHKSALCTWNIDRSSLNSSKPDTVIDLSSCLLCVACHPKQPSLIAGATFNGEVMVWDTSREDETLVATSGISDDTHREPVYKLQWVAATDSKKYNLVSVGGDGRILVWHMSSRKQTLKLVDGFILLTESLPRKERLTARRGDKEMAVTSLTFSPNDETTFLVGSDSGGIFKCSTKTKGTPASRDVQCSIPLQSPVTFSFASHKGPVYSVDFSHFHRNLFLSCSTDKSVRIYTVLQSEPVLTLEPGAEYLYSAKWSPVRPLLFAVGAHDGTLLIYDLRQNRATPTLRLDAGAKKEPVFSVEFSHAQPQLLATGDAAGNVAIWRLNSELTQQQNHEQEMLDELADVVHE</sequence>
<comment type="caution">
    <text evidence="6">The sequence shown here is derived from an EMBL/GenBank/DDBJ whole genome shotgun (WGS) entry which is preliminary data.</text>
</comment>
<dbReference type="Pfam" id="PF00400">
    <property type="entry name" value="WD40"/>
    <property type="match status" value="1"/>
</dbReference>
<evidence type="ECO:0000313" key="6">
    <source>
        <dbReference type="EMBL" id="KAK2156882.1"/>
    </source>
</evidence>
<dbReference type="SUPFAM" id="SSF50978">
    <property type="entry name" value="WD40 repeat-like"/>
    <property type="match status" value="1"/>
</dbReference>
<dbReference type="GO" id="GO:0045504">
    <property type="term" value="F:dynein heavy chain binding"/>
    <property type="evidence" value="ECO:0007669"/>
    <property type="project" value="TreeGrafter"/>
</dbReference>
<evidence type="ECO:0000256" key="3">
    <source>
        <dbReference type="ARBA" id="ARBA00022574"/>
    </source>
</evidence>